<dbReference type="EMBL" id="AGVY01000017">
    <property type="protein sequence ID" value="EHN07605.1"/>
    <property type="molecule type" value="Genomic_DNA"/>
</dbReference>
<feature type="compositionally biased region" description="Low complexity" evidence="1">
    <location>
        <begin position="106"/>
        <end position="118"/>
    </location>
</feature>
<keyword evidence="3" id="KW-1185">Reference proteome</keyword>
<dbReference type="AlphaFoldDB" id="H0GF67"/>
<comment type="caution">
    <text evidence="2">The sequence shown here is derived from an EMBL/GenBank/DDBJ whole genome shotgun (WGS) entry which is preliminary data.</text>
</comment>
<accession>H0GF67</accession>
<evidence type="ECO:0000313" key="2">
    <source>
        <dbReference type="EMBL" id="EHN07605.1"/>
    </source>
</evidence>
<feature type="region of interest" description="Disordered" evidence="1">
    <location>
        <begin position="66"/>
        <end position="87"/>
    </location>
</feature>
<proteinExistence type="predicted"/>
<reference evidence="2 3" key="1">
    <citation type="journal article" date="2012" name="FEMS Yeast Res.">
        <title>The genome sequence of the wine yeast VIN7 reveals an allotriploid hybrid genome with Saccharomyces cerevisiae and Saccharomyces kudriavzevii origins.</title>
        <authorList>
            <person name="Borneman A.R."/>
            <person name="Desany B.A."/>
            <person name="Riches D."/>
            <person name="Affourtit J.P."/>
            <person name="Forgan A.H."/>
            <person name="Pretorius I.S."/>
            <person name="Egholm M."/>
            <person name="Chambers P.J."/>
        </authorList>
    </citation>
    <scope>NUCLEOTIDE SEQUENCE [LARGE SCALE GENOMIC DNA]</scope>
    <source>
        <strain evidence="2 3">VIN7</strain>
    </source>
</reference>
<gene>
    <name evidence="2" type="ORF">VIN7_1369</name>
</gene>
<dbReference type="Proteomes" id="UP000009009">
    <property type="component" value="Unassembled WGS sequence"/>
</dbReference>
<name>H0GF67_SACCK</name>
<evidence type="ECO:0000256" key="1">
    <source>
        <dbReference type="SAM" id="MobiDB-lite"/>
    </source>
</evidence>
<evidence type="ECO:0000313" key="3">
    <source>
        <dbReference type="Proteomes" id="UP000009009"/>
    </source>
</evidence>
<protein>
    <submittedName>
        <fullName evidence="2">Uncharacterized protein</fullName>
    </submittedName>
</protein>
<dbReference type="OrthoDB" id="4053913at2759"/>
<organism evidence="2 3">
    <name type="scientific">Saccharomyces cerevisiae x Saccharomyces kudriavzevii (strain VIN7)</name>
    <name type="common">Yeast</name>
    <dbReference type="NCBI Taxonomy" id="1095631"/>
    <lineage>
        <taxon>Eukaryota</taxon>
        <taxon>Fungi</taxon>
        <taxon>Dikarya</taxon>
        <taxon>Ascomycota</taxon>
        <taxon>Saccharomycotina</taxon>
        <taxon>Saccharomycetes</taxon>
        <taxon>Saccharomycetales</taxon>
        <taxon>Saccharomycetaceae</taxon>
        <taxon>Saccharomyces</taxon>
    </lineage>
</organism>
<feature type="region of interest" description="Disordered" evidence="1">
    <location>
        <begin position="106"/>
        <end position="132"/>
    </location>
</feature>
<dbReference type="HOGENOM" id="CLU_158167_0_0_1"/>
<sequence length="132" mass="14297">MLQTWKSSFVHIHIIQIFSCSYSCSFVPANAHGGVTPNFLFTLCYKSNHLIPKLLPPSLFTKRVMLNPSSHPPSPDFPTGSSASPRVKLRPSTLWAPPLTVSSAFAASSSSTAPVTVTDKPVTPAVSKRYQP</sequence>